<dbReference type="NCBIfam" id="TIGR00046">
    <property type="entry name" value="RsmE family RNA methyltransferase"/>
    <property type="match status" value="1"/>
</dbReference>
<dbReference type="GO" id="GO:0070475">
    <property type="term" value="P:rRNA base methylation"/>
    <property type="evidence" value="ECO:0007669"/>
    <property type="project" value="TreeGrafter"/>
</dbReference>
<evidence type="ECO:0000256" key="1">
    <source>
        <dbReference type="ARBA" id="ARBA00004496"/>
    </source>
</evidence>
<dbReference type="PIRSF" id="PIRSF015601">
    <property type="entry name" value="MTase_slr0722"/>
    <property type="match status" value="1"/>
</dbReference>
<evidence type="ECO:0000256" key="6">
    <source>
        <dbReference type="ARBA" id="ARBA00022552"/>
    </source>
</evidence>
<feature type="domain" description="Ribosomal RNA small subunit methyltransferase E methyltransferase" evidence="13">
    <location>
        <begin position="75"/>
        <end position="237"/>
    </location>
</feature>
<dbReference type="InterPro" id="IPR046886">
    <property type="entry name" value="RsmE_MTase_dom"/>
</dbReference>
<evidence type="ECO:0000313" key="16">
    <source>
        <dbReference type="Proteomes" id="UP000502260"/>
    </source>
</evidence>
<organism evidence="15 16">
    <name type="scientific">Sulfurimicrobium lacus</name>
    <dbReference type="NCBI Taxonomy" id="2715678"/>
    <lineage>
        <taxon>Bacteria</taxon>
        <taxon>Pseudomonadati</taxon>
        <taxon>Pseudomonadota</taxon>
        <taxon>Betaproteobacteria</taxon>
        <taxon>Nitrosomonadales</taxon>
        <taxon>Sulfuricellaceae</taxon>
        <taxon>Sulfurimicrobium</taxon>
    </lineage>
</organism>
<evidence type="ECO:0000256" key="7">
    <source>
        <dbReference type="ARBA" id="ARBA00022603"/>
    </source>
</evidence>
<keyword evidence="6 12" id="KW-0698">rRNA processing</keyword>
<dbReference type="GO" id="GO:0070042">
    <property type="term" value="F:rRNA (uridine-N3-)-methyltransferase activity"/>
    <property type="evidence" value="ECO:0007669"/>
    <property type="project" value="TreeGrafter"/>
</dbReference>
<keyword evidence="16" id="KW-1185">Reference proteome</keyword>
<comment type="function">
    <text evidence="10 12">Specifically methylates the N3 position of the uracil ring of uridine 1498 (m3U1498) in 16S rRNA. Acts on the fully assembled 30S ribosomal subunit.</text>
</comment>
<evidence type="ECO:0000256" key="2">
    <source>
        <dbReference type="ARBA" id="ARBA00005528"/>
    </source>
</evidence>
<dbReference type="PANTHER" id="PTHR30027:SF3">
    <property type="entry name" value="16S RRNA (URACIL(1498)-N(3))-METHYLTRANSFERASE"/>
    <property type="match status" value="1"/>
</dbReference>
<evidence type="ECO:0000256" key="8">
    <source>
        <dbReference type="ARBA" id="ARBA00022679"/>
    </source>
</evidence>
<evidence type="ECO:0000256" key="5">
    <source>
        <dbReference type="ARBA" id="ARBA00022490"/>
    </source>
</evidence>
<dbReference type="InterPro" id="IPR015947">
    <property type="entry name" value="PUA-like_sf"/>
</dbReference>
<dbReference type="InterPro" id="IPR029028">
    <property type="entry name" value="Alpha/beta_knot_MTases"/>
</dbReference>
<keyword evidence="7 12" id="KW-0489">Methyltransferase</keyword>
<dbReference type="RefSeq" id="WP_173068501.1">
    <property type="nucleotide sequence ID" value="NZ_AP022853.1"/>
</dbReference>
<evidence type="ECO:0000256" key="3">
    <source>
        <dbReference type="ARBA" id="ARBA00012328"/>
    </source>
</evidence>
<keyword evidence="8 12" id="KW-0808">Transferase</keyword>
<evidence type="ECO:0000256" key="10">
    <source>
        <dbReference type="ARBA" id="ARBA00025699"/>
    </source>
</evidence>
<dbReference type="Gene3D" id="3.40.1280.10">
    <property type="match status" value="1"/>
</dbReference>
<dbReference type="KEGG" id="slac:SKTS_35730"/>
<reference evidence="16" key="1">
    <citation type="submission" date="2020-03" db="EMBL/GenBank/DDBJ databases">
        <title>Complete genome sequence of sulfur-oxidizing bacterium skT11.</title>
        <authorList>
            <person name="Kanda M."/>
            <person name="Kojima H."/>
            <person name="Fukui M."/>
        </authorList>
    </citation>
    <scope>NUCLEOTIDE SEQUENCE [LARGE SCALE GENOMIC DNA]</scope>
    <source>
        <strain evidence="16">skT11</strain>
    </source>
</reference>
<dbReference type="Gene3D" id="2.40.240.20">
    <property type="entry name" value="Hypothetical PUA domain-like, domain 1"/>
    <property type="match status" value="1"/>
</dbReference>
<dbReference type="SUPFAM" id="SSF88697">
    <property type="entry name" value="PUA domain-like"/>
    <property type="match status" value="1"/>
</dbReference>
<dbReference type="EMBL" id="AP022853">
    <property type="protein sequence ID" value="BCB28687.1"/>
    <property type="molecule type" value="Genomic_DNA"/>
</dbReference>
<keyword evidence="9 12" id="KW-0949">S-adenosyl-L-methionine</keyword>
<dbReference type="PANTHER" id="PTHR30027">
    <property type="entry name" value="RIBOSOMAL RNA SMALL SUBUNIT METHYLTRANSFERASE E"/>
    <property type="match status" value="1"/>
</dbReference>
<evidence type="ECO:0000256" key="12">
    <source>
        <dbReference type="PIRNR" id="PIRNR015601"/>
    </source>
</evidence>
<sequence>MTISRFYHPSLPPHARLVELPPESAHHAAKVLRLQAGDAIVLFDGTGGEYPALIEQIGKQRVTVEIGTWRERECESPLDVTLVQALSSGDKMDFTLQKAVELGITAIQPIASERSVVKLSGERAEKRVRHWQQIVVSACEQCGRNRVPQVAPILSLNDWLGQAAKPGVRLTLAPDAPASLRELPRPSAPVTLLIGPEGGFAPSEIKAAASCGFAPVRLGPRVLRTETAALAALAAMQAVWGDF</sequence>
<dbReference type="InterPro" id="IPR046887">
    <property type="entry name" value="RsmE_PUA-like"/>
</dbReference>
<keyword evidence="5 12" id="KW-0963">Cytoplasm</keyword>
<comment type="catalytic activity">
    <reaction evidence="11 12">
        <text>uridine(1498) in 16S rRNA + S-adenosyl-L-methionine = N(3)-methyluridine(1498) in 16S rRNA + S-adenosyl-L-homocysteine + H(+)</text>
        <dbReference type="Rhea" id="RHEA:42920"/>
        <dbReference type="Rhea" id="RHEA-COMP:10283"/>
        <dbReference type="Rhea" id="RHEA-COMP:10284"/>
        <dbReference type="ChEBI" id="CHEBI:15378"/>
        <dbReference type="ChEBI" id="CHEBI:57856"/>
        <dbReference type="ChEBI" id="CHEBI:59789"/>
        <dbReference type="ChEBI" id="CHEBI:65315"/>
        <dbReference type="ChEBI" id="CHEBI:74502"/>
        <dbReference type="EC" id="2.1.1.193"/>
    </reaction>
</comment>
<evidence type="ECO:0000259" key="13">
    <source>
        <dbReference type="Pfam" id="PF04452"/>
    </source>
</evidence>
<feature type="domain" description="Ribosomal RNA small subunit methyltransferase E PUA-like" evidence="14">
    <location>
        <begin position="21"/>
        <end position="66"/>
    </location>
</feature>
<accession>A0A6F8VHW4</accession>
<comment type="similarity">
    <text evidence="2 12">Belongs to the RNA methyltransferase RsmE family.</text>
</comment>
<evidence type="ECO:0000256" key="4">
    <source>
        <dbReference type="ARBA" id="ARBA00013673"/>
    </source>
</evidence>
<dbReference type="InterPro" id="IPR006700">
    <property type="entry name" value="RsmE"/>
</dbReference>
<gene>
    <name evidence="15" type="ORF">SKTS_35730</name>
</gene>
<dbReference type="Pfam" id="PF04452">
    <property type="entry name" value="Methyltrans_RNA"/>
    <property type="match status" value="1"/>
</dbReference>
<evidence type="ECO:0000256" key="11">
    <source>
        <dbReference type="ARBA" id="ARBA00047944"/>
    </source>
</evidence>
<dbReference type="Proteomes" id="UP000502260">
    <property type="component" value="Chromosome"/>
</dbReference>
<protein>
    <recommendedName>
        <fullName evidence="4 12">Ribosomal RNA small subunit methyltransferase E</fullName>
        <ecNumber evidence="3 12">2.1.1.193</ecNumber>
    </recommendedName>
</protein>
<evidence type="ECO:0000256" key="9">
    <source>
        <dbReference type="ARBA" id="ARBA00022691"/>
    </source>
</evidence>
<dbReference type="NCBIfam" id="NF008692">
    <property type="entry name" value="PRK11713.1-5"/>
    <property type="match status" value="1"/>
</dbReference>
<evidence type="ECO:0000313" key="15">
    <source>
        <dbReference type="EMBL" id="BCB28687.1"/>
    </source>
</evidence>
<dbReference type="AlphaFoldDB" id="A0A6F8VHW4"/>
<dbReference type="SUPFAM" id="SSF75217">
    <property type="entry name" value="alpha/beta knot"/>
    <property type="match status" value="1"/>
</dbReference>
<dbReference type="GO" id="GO:0005737">
    <property type="term" value="C:cytoplasm"/>
    <property type="evidence" value="ECO:0007669"/>
    <property type="project" value="UniProtKB-SubCell"/>
</dbReference>
<name>A0A6F8VHW4_9PROT</name>
<dbReference type="Pfam" id="PF20260">
    <property type="entry name" value="PUA_4"/>
    <property type="match status" value="1"/>
</dbReference>
<dbReference type="InterPro" id="IPR029026">
    <property type="entry name" value="tRNA_m1G_MTases_N"/>
</dbReference>
<proteinExistence type="inferred from homology"/>
<dbReference type="CDD" id="cd18084">
    <property type="entry name" value="RsmE-like"/>
    <property type="match status" value="1"/>
</dbReference>
<comment type="subcellular location">
    <subcellularLocation>
        <location evidence="1 12">Cytoplasm</location>
    </subcellularLocation>
</comment>
<evidence type="ECO:0000259" key="14">
    <source>
        <dbReference type="Pfam" id="PF20260"/>
    </source>
</evidence>
<dbReference type="EC" id="2.1.1.193" evidence="3 12"/>